<proteinExistence type="predicted"/>
<sequence length="427" mass="46426">MVAMTDYAAARFASADSGSLSISPIPLLVDQLKAELISAADNNDESSGISICTKLEKLNLSKEHLEGTRIGAVVNDVRKKVAESMPSFSSACRSLIKQWRKQTETYTRSTSSCGGSNGVTPSMMANSPALRRLVTPQTPHRLSDGSITKSQVSSPRVPGNLTPAPTVNGIHGSTNDLVAQAIEKVQLQNGTDPIKLAVKRKTETNISPTDAPSAFKRSKSALIQQQVPSPLLSLSAVRQNAQSTTELVAQLSENLPSHLIPSLDVHKSNSTSPIVENKVNISHQIIQEEKPVKRKYTKRASRFFKDGGEPSTSIDEEPEISKPKNGKKQQPKIATIESTDKKVDWFASIPSLDDLRKRAEEKINAAASHNNRSSYVVNVNNHDLICFPFVDVGIPDVNEFNYPDGKCPKTELPYPRLVQSAIKGISI</sequence>
<reference evidence="2" key="1">
    <citation type="submission" date="2022-11" db="UniProtKB">
        <authorList>
            <consortium name="WormBaseParasite"/>
        </authorList>
    </citation>
    <scope>IDENTIFICATION</scope>
</reference>
<dbReference type="WBParaSite" id="PS1159_v2.g2650.t1">
    <property type="protein sequence ID" value="PS1159_v2.g2650.t1"/>
    <property type="gene ID" value="PS1159_v2.g2650"/>
</dbReference>
<organism evidence="1 2">
    <name type="scientific">Panagrolaimus sp. PS1159</name>
    <dbReference type="NCBI Taxonomy" id="55785"/>
    <lineage>
        <taxon>Eukaryota</taxon>
        <taxon>Metazoa</taxon>
        <taxon>Ecdysozoa</taxon>
        <taxon>Nematoda</taxon>
        <taxon>Chromadorea</taxon>
        <taxon>Rhabditida</taxon>
        <taxon>Tylenchina</taxon>
        <taxon>Panagrolaimomorpha</taxon>
        <taxon>Panagrolaimoidea</taxon>
        <taxon>Panagrolaimidae</taxon>
        <taxon>Panagrolaimus</taxon>
    </lineage>
</organism>
<protein>
    <submittedName>
        <fullName evidence="2">TFIIS N-terminal domain-containing protein</fullName>
    </submittedName>
</protein>
<dbReference type="Proteomes" id="UP000887580">
    <property type="component" value="Unplaced"/>
</dbReference>
<name>A0AC35G836_9BILA</name>
<evidence type="ECO:0000313" key="2">
    <source>
        <dbReference type="WBParaSite" id="PS1159_v2.g2650.t1"/>
    </source>
</evidence>
<accession>A0AC35G836</accession>
<evidence type="ECO:0000313" key="1">
    <source>
        <dbReference type="Proteomes" id="UP000887580"/>
    </source>
</evidence>